<keyword evidence="1" id="KW-0175">Coiled coil</keyword>
<feature type="coiled-coil region" evidence="1">
    <location>
        <begin position="21"/>
        <end position="55"/>
    </location>
</feature>
<organism evidence="2 3">
    <name type="scientific">Catenuloplanes atrovinosus</name>
    <dbReference type="NCBI Taxonomy" id="137266"/>
    <lineage>
        <taxon>Bacteria</taxon>
        <taxon>Bacillati</taxon>
        <taxon>Actinomycetota</taxon>
        <taxon>Actinomycetes</taxon>
        <taxon>Micromonosporales</taxon>
        <taxon>Micromonosporaceae</taxon>
        <taxon>Catenuloplanes</taxon>
    </lineage>
</organism>
<accession>A0AAE3YJE2</accession>
<evidence type="ECO:0000256" key="1">
    <source>
        <dbReference type="SAM" id="Coils"/>
    </source>
</evidence>
<dbReference type="RefSeq" id="WP_310361518.1">
    <property type="nucleotide sequence ID" value="NZ_JAVDYB010000001.1"/>
</dbReference>
<comment type="caution">
    <text evidence="2">The sequence shown here is derived from an EMBL/GenBank/DDBJ whole genome shotgun (WGS) entry which is preliminary data.</text>
</comment>
<reference evidence="2" key="1">
    <citation type="submission" date="2023-07" db="EMBL/GenBank/DDBJ databases">
        <title>Sequencing the genomes of 1000 actinobacteria strains.</title>
        <authorList>
            <person name="Klenk H.-P."/>
        </authorList>
    </citation>
    <scope>NUCLEOTIDE SEQUENCE</scope>
    <source>
        <strain evidence="2">DSM 44707</strain>
    </source>
</reference>
<evidence type="ECO:0000313" key="3">
    <source>
        <dbReference type="Proteomes" id="UP001183643"/>
    </source>
</evidence>
<dbReference type="Proteomes" id="UP001183643">
    <property type="component" value="Unassembled WGS sequence"/>
</dbReference>
<evidence type="ECO:0000313" key="2">
    <source>
        <dbReference type="EMBL" id="MDR7273303.1"/>
    </source>
</evidence>
<dbReference type="EMBL" id="JAVDYB010000001">
    <property type="protein sequence ID" value="MDR7273303.1"/>
    <property type="molecule type" value="Genomic_DNA"/>
</dbReference>
<keyword evidence="3" id="KW-1185">Reference proteome</keyword>
<dbReference type="AlphaFoldDB" id="A0AAE3YJE2"/>
<name>A0AAE3YJE2_9ACTN</name>
<proteinExistence type="predicted"/>
<protein>
    <submittedName>
        <fullName evidence="2">Uncharacterized protein</fullName>
    </submittedName>
</protein>
<gene>
    <name evidence="2" type="ORF">J2S41_000081</name>
</gene>
<sequence length="64" mass="7112">MAKALYGHVGMAQDRRLVDEVTRLRATVQALEFEITRLRADNDRLAAAAAEAEDLMSLREPALT</sequence>